<evidence type="ECO:0000313" key="6">
    <source>
        <dbReference type="Proteomes" id="UP000288216"/>
    </source>
</evidence>
<sequence>MPKAKGKTRRKKFDYKSDRKKLKRKMLKKAVPRIECAQIRKAWNIKKSVAQNLADMGLASDPNRAIPIKKNKKIKMGTATKGKQVNIKPYVIKELEAEASLPEVKKTTLSREFIDYVRHMIENYKDNYKAMARDEINYYQDTPNQIKQKIESYKRFYPSEYSALVASLQEKMDVA</sequence>
<keyword evidence="4" id="KW-0539">Nucleus</keyword>
<accession>A0A401Q264</accession>
<comment type="caution">
    <text evidence="5">The sequence shown here is derived from an EMBL/GenBank/DDBJ whole genome shotgun (WGS) entry which is preliminary data.</text>
</comment>
<dbReference type="OMA" id="RRNHGQW"/>
<organism evidence="5 6">
    <name type="scientific">Scyliorhinus torazame</name>
    <name type="common">Cloudy catshark</name>
    <name type="synonym">Catulus torazame</name>
    <dbReference type="NCBI Taxonomy" id="75743"/>
    <lineage>
        <taxon>Eukaryota</taxon>
        <taxon>Metazoa</taxon>
        <taxon>Chordata</taxon>
        <taxon>Craniata</taxon>
        <taxon>Vertebrata</taxon>
        <taxon>Chondrichthyes</taxon>
        <taxon>Elasmobranchii</taxon>
        <taxon>Galeomorphii</taxon>
        <taxon>Galeoidea</taxon>
        <taxon>Carcharhiniformes</taxon>
        <taxon>Scyliorhinidae</taxon>
        <taxon>Scyliorhinus</taxon>
    </lineage>
</organism>
<evidence type="ECO:0000256" key="4">
    <source>
        <dbReference type="ARBA" id="ARBA00023242"/>
    </source>
</evidence>
<reference evidence="5 6" key="1">
    <citation type="journal article" date="2018" name="Nat. Ecol. Evol.">
        <title>Shark genomes provide insights into elasmobranch evolution and the origin of vertebrates.</title>
        <authorList>
            <person name="Hara Y"/>
            <person name="Yamaguchi K"/>
            <person name="Onimaru K"/>
            <person name="Kadota M"/>
            <person name="Koyanagi M"/>
            <person name="Keeley SD"/>
            <person name="Tatsumi K"/>
            <person name="Tanaka K"/>
            <person name="Motone F"/>
            <person name="Kageyama Y"/>
            <person name="Nozu R"/>
            <person name="Adachi N"/>
            <person name="Nishimura O"/>
            <person name="Nakagawa R"/>
            <person name="Tanegashima C"/>
            <person name="Kiyatake I"/>
            <person name="Matsumoto R"/>
            <person name="Murakumo K"/>
            <person name="Nishida K"/>
            <person name="Terakita A"/>
            <person name="Kuratani S"/>
            <person name="Sato K"/>
            <person name="Hyodo S Kuraku.S."/>
        </authorList>
    </citation>
    <scope>NUCLEOTIDE SEQUENCE [LARGE SCALE GENOMIC DNA]</scope>
</reference>
<dbReference type="Pfam" id="PF09420">
    <property type="entry name" value="Nop16"/>
    <property type="match status" value="1"/>
</dbReference>
<keyword evidence="6" id="KW-1185">Reference proteome</keyword>
<dbReference type="GO" id="GO:0042273">
    <property type="term" value="P:ribosomal large subunit biogenesis"/>
    <property type="evidence" value="ECO:0007669"/>
    <property type="project" value="TreeGrafter"/>
</dbReference>
<dbReference type="STRING" id="75743.A0A401Q264"/>
<evidence type="ECO:0000256" key="2">
    <source>
        <dbReference type="ARBA" id="ARBA00008479"/>
    </source>
</evidence>
<dbReference type="PANTHER" id="PTHR13243">
    <property type="entry name" value="HSPC111 PROTEIN-RELATED"/>
    <property type="match status" value="1"/>
</dbReference>
<dbReference type="AlphaFoldDB" id="A0A401Q264"/>
<evidence type="ECO:0000256" key="3">
    <source>
        <dbReference type="ARBA" id="ARBA00015522"/>
    </source>
</evidence>
<name>A0A401Q264_SCYTO</name>
<comment type="subcellular location">
    <subcellularLocation>
        <location evidence="1">Nucleus</location>
        <location evidence="1">Nucleolus</location>
    </subcellularLocation>
</comment>
<dbReference type="EMBL" id="BFAA01012005">
    <property type="protein sequence ID" value="GCB79482.1"/>
    <property type="molecule type" value="Genomic_DNA"/>
</dbReference>
<dbReference type="InterPro" id="IPR019002">
    <property type="entry name" value="Ribosome_biogenesis_Nop16"/>
</dbReference>
<dbReference type="GO" id="GO:0005730">
    <property type="term" value="C:nucleolus"/>
    <property type="evidence" value="ECO:0007669"/>
    <property type="project" value="UniProtKB-SubCell"/>
</dbReference>
<proteinExistence type="inferred from homology"/>
<protein>
    <recommendedName>
        <fullName evidence="3">Nucleolar protein 16</fullName>
    </recommendedName>
</protein>
<evidence type="ECO:0000313" key="5">
    <source>
        <dbReference type="EMBL" id="GCB79482.1"/>
    </source>
</evidence>
<dbReference type="Proteomes" id="UP000288216">
    <property type="component" value="Unassembled WGS sequence"/>
</dbReference>
<dbReference type="PANTHER" id="PTHR13243:SF1">
    <property type="entry name" value="NUCLEOLAR PROTEIN 16"/>
    <property type="match status" value="1"/>
</dbReference>
<evidence type="ECO:0000256" key="1">
    <source>
        <dbReference type="ARBA" id="ARBA00004604"/>
    </source>
</evidence>
<gene>
    <name evidence="5" type="ORF">scyTo_0017899</name>
</gene>
<dbReference type="OrthoDB" id="285729at2759"/>
<comment type="similarity">
    <text evidence="2">Belongs to the NOP16 family.</text>
</comment>